<evidence type="ECO:0000313" key="3">
    <source>
        <dbReference type="EMBL" id="QHI69873.1"/>
    </source>
</evidence>
<dbReference type="EMBL" id="CP047593">
    <property type="protein sequence ID" value="QHI69873.1"/>
    <property type="molecule type" value="Genomic_DNA"/>
</dbReference>
<keyword evidence="4" id="KW-1185">Reference proteome</keyword>
<dbReference type="RefSeq" id="WP_160629055.1">
    <property type="nucleotide sequence ID" value="NZ_CP047593.1"/>
</dbReference>
<keyword evidence="2" id="KW-1133">Transmembrane helix</keyword>
<dbReference type="Proteomes" id="UP000464954">
    <property type="component" value="Chromosome"/>
</dbReference>
<keyword evidence="2" id="KW-0812">Transmembrane</keyword>
<evidence type="ECO:0000313" key="4">
    <source>
        <dbReference type="Proteomes" id="UP000464954"/>
    </source>
</evidence>
<accession>A0A6P1M9W8</accession>
<protein>
    <submittedName>
        <fullName evidence="3">Uncharacterized protein</fullName>
    </submittedName>
</protein>
<sequence length="85" mass="9564">MTKTPNNHQPATNNCGSKLPDGCQQRFDRIDEKLESIHTQASKTNGRVTKLEKWNLVFLTSLIVLLSTNPTGLITVLKTITSWIR</sequence>
<gene>
    <name evidence="3" type="ORF">GT409_10550</name>
</gene>
<feature type="compositionally biased region" description="Polar residues" evidence="1">
    <location>
        <begin position="1"/>
        <end position="16"/>
    </location>
</feature>
<feature type="transmembrane region" description="Helical" evidence="2">
    <location>
        <begin position="56"/>
        <end position="77"/>
    </location>
</feature>
<reference evidence="3 4" key="1">
    <citation type="submission" date="2020-01" db="EMBL/GenBank/DDBJ databases">
        <title>Ponticoccus aerotolerans gen. nov., sp. nov., an anaerobic bacterium and proposal of Ponticoccusceae fam. nov., Ponticoccusles ord. nov. and Ponticoccuse classis nov. in the phylum Kiritimatiellaeota.</title>
        <authorList>
            <person name="Zhou L.Y."/>
            <person name="Du Z.J."/>
        </authorList>
    </citation>
    <scope>NUCLEOTIDE SEQUENCE [LARGE SCALE GENOMIC DNA]</scope>
    <source>
        <strain evidence="3 4">S-5007</strain>
    </source>
</reference>
<feature type="region of interest" description="Disordered" evidence="1">
    <location>
        <begin position="1"/>
        <end position="20"/>
    </location>
</feature>
<name>A0A6P1M9W8_9BACT</name>
<evidence type="ECO:0000256" key="1">
    <source>
        <dbReference type="SAM" id="MobiDB-lite"/>
    </source>
</evidence>
<evidence type="ECO:0000256" key="2">
    <source>
        <dbReference type="SAM" id="Phobius"/>
    </source>
</evidence>
<proteinExistence type="predicted"/>
<dbReference type="KEGG" id="taer:GT409_10550"/>
<keyword evidence="2" id="KW-0472">Membrane</keyword>
<organism evidence="3 4">
    <name type="scientific">Tichowtungia aerotolerans</name>
    <dbReference type="NCBI Taxonomy" id="2697043"/>
    <lineage>
        <taxon>Bacteria</taxon>
        <taxon>Pseudomonadati</taxon>
        <taxon>Kiritimatiellota</taxon>
        <taxon>Tichowtungiia</taxon>
        <taxon>Tichowtungiales</taxon>
        <taxon>Tichowtungiaceae</taxon>
        <taxon>Tichowtungia</taxon>
    </lineage>
</organism>
<dbReference type="AlphaFoldDB" id="A0A6P1M9W8"/>